<name>A0A6L5QB74_9BURK</name>
<dbReference type="RefSeq" id="WP_154363454.1">
    <property type="nucleotide sequence ID" value="NZ_WKJM01000002.1"/>
</dbReference>
<feature type="signal peptide" evidence="1">
    <location>
        <begin position="1"/>
        <end position="22"/>
    </location>
</feature>
<evidence type="ECO:0000313" key="3">
    <source>
        <dbReference type="Proteomes" id="UP000481037"/>
    </source>
</evidence>
<sequence>MKMIQKIIFLIIGFVYIHSALADGDSTTAFELMQQNLLKNQVAEDVSQLSNTLDNTQKIARAAEQQLRARGVDQFAIIRFGETAFYHNVWLLYRSNDKNYIENFTIDDGKLRFRDAGEAIPSEWDSVFHEFFIGQQKKPSPPLKADRRMLGGEFWERGYTGMVNLYNGGEIRTYLLATEDIKTLYQQSAYDKFLCSTFFSGLHCKNGDHAVSGWVPQKLKTLMENSQKSNQSIINK</sequence>
<accession>A0A6L5QB74</accession>
<evidence type="ECO:0000256" key="1">
    <source>
        <dbReference type="SAM" id="SignalP"/>
    </source>
</evidence>
<comment type="caution">
    <text evidence="2">The sequence shown here is derived from an EMBL/GenBank/DDBJ whole genome shotgun (WGS) entry which is preliminary data.</text>
</comment>
<gene>
    <name evidence="2" type="ORF">GJ697_04150</name>
</gene>
<feature type="chain" id="PRO_5027073851" evidence="1">
    <location>
        <begin position="23"/>
        <end position="236"/>
    </location>
</feature>
<dbReference type="AlphaFoldDB" id="A0A6L5QB74"/>
<protein>
    <submittedName>
        <fullName evidence="2">Uncharacterized protein</fullName>
    </submittedName>
</protein>
<dbReference type="Proteomes" id="UP000481037">
    <property type="component" value="Unassembled WGS sequence"/>
</dbReference>
<proteinExistence type="predicted"/>
<keyword evidence="3" id="KW-1185">Reference proteome</keyword>
<keyword evidence="1" id="KW-0732">Signal</keyword>
<evidence type="ECO:0000313" key="2">
    <source>
        <dbReference type="EMBL" id="MRX07023.1"/>
    </source>
</evidence>
<organism evidence="2 3">
    <name type="scientific">Duganella alba</name>
    <dbReference type="NCBI Taxonomy" id="2666081"/>
    <lineage>
        <taxon>Bacteria</taxon>
        <taxon>Pseudomonadati</taxon>
        <taxon>Pseudomonadota</taxon>
        <taxon>Betaproteobacteria</taxon>
        <taxon>Burkholderiales</taxon>
        <taxon>Oxalobacteraceae</taxon>
        <taxon>Telluria group</taxon>
        <taxon>Duganella</taxon>
    </lineage>
</organism>
<reference evidence="2 3" key="1">
    <citation type="submission" date="2019-11" db="EMBL/GenBank/DDBJ databases">
        <title>Novel species isolated from a subtropical stream in China.</title>
        <authorList>
            <person name="Lu H."/>
        </authorList>
    </citation>
    <scope>NUCLEOTIDE SEQUENCE [LARGE SCALE GENOMIC DNA]</scope>
    <source>
        <strain evidence="2 3">FT25W</strain>
    </source>
</reference>
<dbReference type="EMBL" id="WKJM01000002">
    <property type="protein sequence ID" value="MRX07023.1"/>
    <property type="molecule type" value="Genomic_DNA"/>
</dbReference>